<proteinExistence type="predicted"/>
<organism evidence="1 2">
    <name type="scientific">Camellia lanceoleosa</name>
    <dbReference type="NCBI Taxonomy" id="1840588"/>
    <lineage>
        <taxon>Eukaryota</taxon>
        <taxon>Viridiplantae</taxon>
        <taxon>Streptophyta</taxon>
        <taxon>Embryophyta</taxon>
        <taxon>Tracheophyta</taxon>
        <taxon>Spermatophyta</taxon>
        <taxon>Magnoliopsida</taxon>
        <taxon>eudicotyledons</taxon>
        <taxon>Gunneridae</taxon>
        <taxon>Pentapetalae</taxon>
        <taxon>asterids</taxon>
        <taxon>Ericales</taxon>
        <taxon>Theaceae</taxon>
        <taxon>Camellia</taxon>
    </lineage>
</organism>
<keyword evidence="2" id="KW-1185">Reference proteome</keyword>
<reference evidence="1 2" key="1">
    <citation type="journal article" date="2022" name="Plant J.">
        <title>Chromosome-level genome of Camellia lanceoleosa provides a valuable resource for understanding genome evolution and self-incompatibility.</title>
        <authorList>
            <person name="Gong W."/>
            <person name="Xiao S."/>
            <person name="Wang L."/>
            <person name="Liao Z."/>
            <person name="Chang Y."/>
            <person name="Mo W."/>
            <person name="Hu G."/>
            <person name="Li W."/>
            <person name="Zhao G."/>
            <person name="Zhu H."/>
            <person name="Hu X."/>
            <person name="Ji K."/>
            <person name="Xiang X."/>
            <person name="Song Q."/>
            <person name="Yuan D."/>
            <person name="Jin S."/>
            <person name="Zhang L."/>
        </authorList>
    </citation>
    <scope>NUCLEOTIDE SEQUENCE [LARGE SCALE GENOMIC DNA]</scope>
    <source>
        <strain evidence="1">SQ_2022a</strain>
    </source>
</reference>
<sequence>MPKMKHLLRKLHIDGGCNNGNHHPSPPQTAEVTPPSSSSSTSLELALMRIRAVESAENSVNFNFFEEEFQVQLALAISVSDPDSREDLETVQIKDAKQISLGCVPSETLTESLSSVLGCLLEDDSSWCNGADNDPIHPSKSGSQLYDLSDEVVICYRKVPSEEQIKDLLRKKNFEEAISLVEELQSEGEMTKEMLSFVHAQVMCIDHRLEHDEVHVVDANSECAKIFHGIALSITVVTALMKIYAFEIAAGRKADVLPKCQSLIEELSASHSTELQQRAYEFQAVISLDAHAIESIMPLDASCEDIEMPVS</sequence>
<dbReference type="EMBL" id="CM045761">
    <property type="protein sequence ID" value="KAI8013945.1"/>
    <property type="molecule type" value="Genomic_DNA"/>
</dbReference>
<protein>
    <submittedName>
        <fullName evidence="1">AP-4 complex subunit epsilon</fullName>
    </submittedName>
</protein>
<evidence type="ECO:0000313" key="2">
    <source>
        <dbReference type="Proteomes" id="UP001060215"/>
    </source>
</evidence>
<accession>A0ACC0HKX6</accession>
<gene>
    <name evidence="1" type="ORF">LOK49_LG05G01282</name>
</gene>
<evidence type="ECO:0000313" key="1">
    <source>
        <dbReference type="EMBL" id="KAI8013945.1"/>
    </source>
</evidence>
<name>A0ACC0HKX6_9ERIC</name>
<comment type="caution">
    <text evidence="1">The sequence shown here is derived from an EMBL/GenBank/DDBJ whole genome shotgun (WGS) entry which is preliminary data.</text>
</comment>
<dbReference type="Proteomes" id="UP001060215">
    <property type="component" value="Chromosome 4"/>
</dbReference>